<keyword evidence="2" id="KW-1003">Cell membrane</keyword>
<dbReference type="PANTHER" id="PTHR30086">
    <property type="entry name" value="ARGININE EXPORTER PROTEIN ARGO"/>
    <property type="match status" value="1"/>
</dbReference>
<gene>
    <name evidence="7" type="ORF">DFP79_2876</name>
</gene>
<keyword evidence="3 6" id="KW-0812">Transmembrane</keyword>
<evidence type="ECO:0000256" key="2">
    <source>
        <dbReference type="ARBA" id="ARBA00022475"/>
    </source>
</evidence>
<dbReference type="Pfam" id="PF01810">
    <property type="entry name" value="LysE"/>
    <property type="match status" value="1"/>
</dbReference>
<dbReference type="GO" id="GO:0015171">
    <property type="term" value="F:amino acid transmembrane transporter activity"/>
    <property type="evidence" value="ECO:0007669"/>
    <property type="project" value="TreeGrafter"/>
</dbReference>
<dbReference type="PIRSF" id="PIRSF006324">
    <property type="entry name" value="LeuE"/>
    <property type="match status" value="1"/>
</dbReference>
<sequence>MTLESAITFSIAVFIFSITPGPGVFAIIARSMMSGAKSALPLSAGMALGDIVYLVMACFGLATIATRWEEVFLAIRFIGAAYLVYLGWKMWVSPLQVVDDEAGASAPRESALKGLLQGFAISSSNPKVVLFYIAFLPTFLDVTLLNSQDIVITSLLAYVALMLGLSLIAYSASQARRVMKTQRAQRRLNQGAGSVMIGAGAFLALKN</sequence>
<keyword evidence="4 6" id="KW-1133">Transmembrane helix</keyword>
<feature type="transmembrane region" description="Helical" evidence="6">
    <location>
        <begin position="6"/>
        <end position="28"/>
    </location>
</feature>
<evidence type="ECO:0000256" key="4">
    <source>
        <dbReference type="ARBA" id="ARBA00022989"/>
    </source>
</evidence>
<keyword evidence="8" id="KW-1185">Reference proteome</keyword>
<dbReference type="EMBL" id="SNXC01000014">
    <property type="protein sequence ID" value="TDO96303.1"/>
    <property type="molecule type" value="Genomic_DNA"/>
</dbReference>
<reference evidence="7 8" key="1">
    <citation type="submission" date="2019-03" db="EMBL/GenBank/DDBJ databases">
        <title>Genomic Encyclopedia of Type Strains, Phase III (KMG-III): the genomes of soil and plant-associated and newly described type strains.</title>
        <authorList>
            <person name="Whitman W."/>
        </authorList>
    </citation>
    <scope>NUCLEOTIDE SEQUENCE [LARGE SCALE GENOMIC DNA]</scope>
    <source>
        <strain evidence="7 8">CECT 7378</strain>
    </source>
</reference>
<proteinExistence type="predicted"/>
<dbReference type="GO" id="GO:0005886">
    <property type="term" value="C:plasma membrane"/>
    <property type="evidence" value="ECO:0007669"/>
    <property type="project" value="UniProtKB-SubCell"/>
</dbReference>
<evidence type="ECO:0000313" key="8">
    <source>
        <dbReference type="Proteomes" id="UP000294656"/>
    </source>
</evidence>
<comment type="caution">
    <text evidence="7">The sequence shown here is derived from an EMBL/GenBank/DDBJ whole genome shotgun (WGS) entry which is preliminary data.</text>
</comment>
<keyword evidence="5 6" id="KW-0472">Membrane</keyword>
<evidence type="ECO:0000256" key="5">
    <source>
        <dbReference type="ARBA" id="ARBA00023136"/>
    </source>
</evidence>
<organism evidence="7 8">
    <name type="scientific">Marinomonas balearica</name>
    <dbReference type="NCBI Taxonomy" id="491947"/>
    <lineage>
        <taxon>Bacteria</taxon>
        <taxon>Pseudomonadati</taxon>
        <taxon>Pseudomonadota</taxon>
        <taxon>Gammaproteobacteria</taxon>
        <taxon>Oceanospirillales</taxon>
        <taxon>Oceanospirillaceae</taxon>
        <taxon>Marinomonas</taxon>
    </lineage>
</organism>
<protein>
    <submittedName>
        <fullName evidence="7">Threonine/homoserine/homoserine lactone efflux protein</fullName>
    </submittedName>
</protein>
<evidence type="ECO:0000313" key="7">
    <source>
        <dbReference type="EMBL" id="TDO96303.1"/>
    </source>
</evidence>
<feature type="transmembrane region" description="Helical" evidence="6">
    <location>
        <begin position="40"/>
        <end position="65"/>
    </location>
</feature>
<dbReference type="OrthoDB" id="9804822at2"/>
<dbReference type="InterPro" id="IPR001123">
    <property type="entry name" value="LeuE-type"/>
</dbReference>
<name>A0A4R6M4S4_9GAMM</name>
<accession>A0A4R6M4S4</accession>
<evidence type="ECO:0000256" key="1">
    <source>
        <dbReference type="ARBA" id="ARBA00004651"/>
    </source>
</evidence>
<evidence type="ECO:0000256" key="6">
    <source>
        <dbReference type="SAM" id="Phobius"/>
    </source>
</evidence>
<dbReference type="PANTHER" id="PTHR30086:SF20">
    <property type="entry name" value="ARGININE EXPORTER PROTEIN ARGO-RELATED"/>
    <property type="match status" value="1"/>
</dbReference>
<comment type="subcellular location">
    <subcellularLocation>
        <location evidence="1">Cell membrane</location>
        <topology evidence="1">Multi-pass membrane protein</topology>
    </subcellularLocation>
</comment>
<dbReference type="Proteomes" id="UP000294656">
    <property type="component" value="Unassembled WGS sequence"/>
</dbReference>
<feature type="transmembrane region" description="Helical" evidence="6">
    <location>
        <begin position="151"/>
        <end position="172"/>
    </location>
</feature>
<evidence type="ECO:0000256" key="3">
    <source>
        <dbReference type="ARBA" id="ARBA00022692"/>
    </source>
</evidence>
<dbReference type="RefSeq" id="WP_133504600.1">
    <property type="nucleotide sequence ID" value="NZ_SNXC01000014.1"/>
</dbReference>
<feature type="transmembrane region" description="Helical" evidence="6">
    <location>
        <begin position="71"/>
        <end position="88"/>
    </location>
</feature>
<dbReference type="AlphaFoldDB" id="A0A4R6M4S4"/>